<feature type="chain" id="PRO_5046334927" evidence="1">
    <location>
        <begin position="19"/>
        <end position="198"/>
    </location>
</feature>
<feature type="signal peptide" evidence="1">
    <location>
        <begin position="1"/>
        <end position="18"/>
    </location>
</feature>
<evidence type="ECO:0000313" key="3">
    <source>
        <dbReference type="Proteomes" id="UP001642406"/>
    </source>
</evidence>
<evidence type="ECO:0000313" key="2">
    <source>
        <dbReference type="EMBL" id="CAK7232351.1"/>
    </source>
</evidence>
<comment type="caution">
    <text evidence="2">The sequence shown here is derived from an EMBL/GenBank/DDBJ whole genome shotgun (WGS) entry which is preliminary data.</text>
</comment>
<accession>A0ABP0CLT4</accession>
<keyword evidence="1" id="KW-0732">Signal</keyword>
<protein>
    <submittedName>
        <fullName evidence="2">Uncharacterized protein</fullName>
    </submittedName>
</protein>
<dbReference type="Proteomes" id="UP001642406">
    <property type="component" value="Unassembled WGS sequence"/>
</dbReference>
<organism evidence="2 3">
    <name type="scientific">Sporothrix bragantina</name>
    <dbReference type="NCBI Taxonomy" id="671064"/>
    <lineage>
        <taxon>Eukaryota</taxon>
        <taxon>Fungi</taxon>
        <taxon>Dikarya</taxon>
        <taxon>Ascomycota</taxon>
        <taxon>Pezizomycotina</taxon>
        <taxon>Sordariomycetes</taxon>
        <taxon>Sordariomycetidae</taxon>
        <taxon>Ophiostomatales</taxon>
        <taxon>Ophiostomataceae</taxon>
        <taxon>Sporothrix</taxon>
    </lineage>
</organism>
<evidence type="ECO:0000256" key="1">
    <source>
        <dbReference type="SAM" id="SignalP"/>
    </source>
</evidence>
<reference evidence="2 3" key="1">
    <citation type="submission" date="2024-01" db="EMBL/GenBank/DDBJ databases">
        <authorList>
            <person name="Allen C."/>
            <person name="Tagirdzhanova G."/>
        </authorList>
    </citation>
    <scope>NUCLEOTIDE SEQUENCE [LARGE SCALE GENOMIC DNA]</scope>
</reference>
<keyword evidence="3" id="KW-1185">Reference proteome</keyword>
<sequence>MQFSAVLTLLASAGIAAASACRLSQPSSSSVSSFSSASPSASPICVIDTTVNYMGASTNIVANPNYWNFADDTTNAASHEITTCDSGPTNNCVIYTGTNPLSGYMITFRYTANTVPGAKYVFAVDVSQDTNLATQIIFYAGNTDGQNYLHLNTEGEVVYWTLPVTAAYSVTDFHIVAQPVDPMNYVTFNNFAVYKMSC</sequence>
<proteinExistence type="predicted"/>
<name>A0ABP0CLT4_9PEZI</name>
<dbReference type="EMBL" id="CAWUHC010000103">
    <property type="protein sequence ID" value="CAK7232351.1"/>
    <property type="molecule type" value="Genomic_DNA"/>
</dbReference>
<gene>
    <name evidence="2" type="ORF">SBRCBS47491_008240</name>
</gene>